<comment type="caution">
    <text evidence="4">The sequence shown here is derived from an EMBL/GenBank/DDBJ whole genome shotgun (WGS) entry which is preliminary data.</text>
</comment>
<comment type="pathway">
    <text evidence="1">Protein modification; protein ubiquitination.</text>
</comment>
<reference evidence="4" key="1">
    <citation type="journal article" date="2018" name="DNA Res.">
        <title>Multiple hybrid de novo genome assembly of finger millet, an orphan allotetraploid crop.</title>
        <authorList>
            <person name="Hatakeyama M."/>
            <person name="Aluri S."/>
            <person name="Balachadran M.T."/>
            <person name="Sivarajan S.R."/>
            <person name="Patrignani A."/>
            <person name="Gruter S."/>
            <person name="Poveda L."/>
            <person name="Shimizu-Inatsugi R."/>
            <person name="Baeten J."/>
            <person name="Francoijs K.J."/>
            <person name="Nataraja K.N."/>
            <person name="Reddy Y.A.N."/>
            <person name="Phadnis S."/>
            <person name="Ravikumar R.L."/>
            <person name="Schlapbach R."/>
            <person name="Sreeman S.M."/>
            <person name="Shimizu K.K."/>
        </authorList>
    </citation>
    <scope>NUCLEOTIDE SEQUENCE</scope>
</reference>
<dbReference type="GO" id="GO:0016567">
    <property type="term" value="P:protein ubiquitination"/>
    <property type="evidence" value="ECO:0007669"/>
    <property type="project" value="InterPro"/>
</dbReference>
<dbReference type="Gene3D" id="2.60.210.10">
    <property type="entry name" value="Apoptosis, Tumor Necrosis Factor Receptor Associated Protein 2, Chain A"/>
    <property type="match status" value="1"/>
</dbReference>
<keyword evidence="5" id="KW-1185">Reference proteome</keyword>
<dbReference type="InterPro" id="IPR002083">
    <property type="entry name" value="MATH/TRAF_dom"/>
</dbReference>
<sequence length="204" mass="22994">MGMEILREAEPKSSRYIKRWNSSQKTKLNHAQCQAKTWSRCVAGSITATHDFEVTNFSLLDGIGTGKFLTSSTFGVGGREWNIRLYPDGYKHEDYVGVFLCFLEGPVGARVKYSSSVFWAKRCNDSFTIRCVLAARSSVFEAELFGPMMKNDPTQHIKIEDIEPSIFEALLHFIYTDSLPVDYEDIGNVTMQHLLVAVDWTGCG</sequence>
<evidence type="ECO:0000313" key="5">
    <source>
        <dbReference type="Proteomes" id="UP001054889"/>
    </source>
</evidence>
<reference evidence="4" key="2">
    <citation type="submission" date="2021-12" db="EMBL/GenBank/DDBJ databases">
        <title>Resequencing data analysis of finger millet.</title>
        <authorList>
            <person name="Hatakeyama M."/>
            <person name="Aluri S."/>
            <person name="Balachadran M.T."/>
            <person name="Sivarajan S.R."/>
            <person name="Poveda L."/>
            <person name="Shimizu-Inatsugi R."/>
            <person name="Schlapbach R."/>
            <person name="Sreeman S.M."/>
            <person name="Shimizu K.K."/>
        </authorList>
    </citation>
    <scope>NUCLEOTIDE SEQUENCE</scope>
</reference>
<dbReference type="AlphaFoldDB" id="A0AAV5ESV6"/>
<dbReference type="Proteomes" id="UP001054889">
    <property type="component" value="Unassembled WGS sequence"/>
</dbReference>
<dbReference type="PROSITE" id="PS50144">
    <property type="entry name" value="MATH"/>
    <property type="match status" value="1"/>
</dbReference>
<name>A0AAV5ESV6_ELECO</name>
<dbReference type="Gene3D" id="3.30.710.10">
    <property type="entry name" value="Potassium Channel Kv1.1, Chain A"/>
    <property type="match status" value="1"/>
</dbReference>
<accession>A0AAV5ESV6</accession>
<dbReference type="CDD" id="cd00121">
    <property type="entry name" value="MATH"/>
    <property type="match status" value="1"/>
</dbReference>
<dbReference type="PROSITE" id="PS50097">
    <property type="entry name" value="BTB"/>
    <property type="match status" value="1"/>
</dbReference>
<dbReference type="PANTHER" id="PTHR26379:SF475">
    <property type="entry name" value="MATH DOMAIN-CONTAINING PROTEIN"/>
    <property type="match status" value="1"/>
</dbReference>
<organism evidence="4 5">
    <name type="scientific">Eleusine coracana subsp. coracana</name>
    <dbReference type="NCBI Taxonomy" id="191504"/>
    <lineage>
        <taxon>Eukaryota</taxon>
        <taxon>Viridiplantae</taxon>
        <taxon>Streptophyta</taxon>
        <taxon>Embryophyta</taxon>
        <taxon>Tracheophyta</taxon>
        <taxon>Spermatophyta</taxon>
        <taxon>Magnoliopsida</taxon>
        <taxon>Liliopsida</taxon>
        <taxon>Poales</taxon>
        <taxon>Poaceae</taxon>
        <taxon>PACMAD clade</taxon>
        <taxon>Chloridoideae</taxon>
        <taxon>Cynodonteae</taxon>
        <taxon>Eleusininae</taxon>
        <taxon>Eleusine</taxon>
    </lineage>
</organism>
<evidence type="ECO:0000259" key="2">
    <source>
        <dbReference type="PROSITE" id="PS50097"/>
    </source>
</evidence>
<dbReference type="InterPro" id="IPR008974">
    <property type="entry name" value="TRAF-like"/>
</dbReference>
<dbReference type="InterPro" id="IPR000210">
    <property type="entry name" value="BTB/POZ_dom"/>
</dbReference>
<dbReference type="EMBL" id="BQKI01000079">
    <property type="protein sequence ID" value="GJN26394.1"/>
    <property type="molecule type" value="Genomic_DNA"/>
</dbReference>
<evidence type="ECO:0000256" key="1">
    <source>
        <dbReference type="ARBA" id="ARBA00004906"/>
    </source>
</evidence>
<dbReference type="Pfam" id="PF22486">
    <property type="entry name" value="MATH_2"/>
    <property type="match status" value="1"/>
</dbReference>
<evidence type="ECO:0000313" key="4">
    <source>
        <dbReference type="EMBL" id="GJN26394.1"/>
    </source>
</evidence>
<dbReference type="InterPro" id="IPR011333">
    <property type="entry name" value="SKP1/BTB/POZ_sf"/>
</dbReference>
<proteinExistence type="predicted"/>
<feature type="domain" description="BTB" evidence="2">
    <location>
        <begin position="130"/>
        <end position="183"/>
    </location>
</feature>
<dbReference type="SUPFAM" id="SSF49599">
    <property type="entry name" value="TRAF domain-like"/>
    <property type="match status" value="1"/>
</dbReference>
<dbReference type="SUPFAM" id="SSF54695">
    <property type="entry name" value="POZ domain"/>
    <property type="match status" value="1"/>
</dbReference>
<dbReference type="Pfam" id="PF00651">
    <property type="entry name" value="BTB"/>
    <property type="match status" value="1"/>
</dbReference>
<feature type="domain" description="MATH" evidence="3">
    <location>
        <begin position="47"/>
        <end position="100"/>
    </location>
</feature>
<evidence type="ECO:0000259" key="3">
    <source>
        <dbReference type="PROSITE" id="PS50144"/>
    </source>
</evidence>
<dbReference type="PANTHER" id="PTHR26379">
    <property type="entry name" value="BTB/POZ AND MATH DOMAIN-CONTAINING PROTEIN 1"/>
    <property type="match status" value="1"/>
</dbReference>
<protein>
    <submittedName>
        <fullName evidence="4">Uncharacterized protein</fullName>
    </submittedName>
</protein>
<dbReference type="InterPro" id="IPR045005">
    <property type="entry name" value="BPM1-6"/>
</dbReference>
<gene>
    <name evidence="4" type="primary">gb14321</name>
    <name evidence="4" type="ORF">PR202_gb14321</name>
</gene>